<protein>
    <recommendedName>
        <fullName evidence="1">WxL domain-containing protein</fullName>
    </recommendedName>
</protein>
<evidence type="ECO:0000313" key="3">
    <source>
        <dbReference type="Proteomes" id="UP000284109"/>
    </source>
</evidence>
<reference evidence="2 3" key="1">
    <citation type="submission" date="2018-07" db="EMBL/GenBank/DDBJ databases">
        <title>Genome sequences of six Lactobacillus spp. isolated from bumble bee guts.</title>
        <authorList>
            <person name="Motta E.V.S."/>
            <person name="Moran N.A."/>
        </authorList>
    </citation>
    <scope>NUCLEOTIDE SEQUENCE [LARGE SCALE GENOMIC DNA]</scope>
    <source>
        <strain evidence="2 3">BI-1.1</strain>
    </source>
</reference>
<dbReference type="Proteomes" id="UP000284109">
    <property type="component" value="Unassembled WGS sequence"/>
</dbReference>
<accession>A0A417ZIG0</accession>
<organism evidence="2 3">
    <name type="scientific">Bombilactobacillus bombi</name>
    <dbReference type="NCBI Taxonomy" id="1303590"/>
    <lineage>
        <taxon>Bacteria</taxon>
        <taxon>Bacillati</taxon>
        <taxon>Bacillota</taxon>
        <taxon>Bacilli</taxon>
        <taxon>Lactobacillales</taxon>
        <taxon>Lactobacillaceae</taxon>
        <taxon>Bombilactobacillus</taxon>
    </lineage>
</organism>
<dbReference type="Pfam" id="PF13731">
    <property type="entry name" value="WxL"/>
    <property type="match status" value="1"/>
</dbReference>
<evidence type="ECO:0000259" key="1">
    <source>
        <dbReference type="Pfam" id="PF13731"/>
    </source>
</evidence>
<proteinExistence type="predicted"/>
<dbReference type="InterPro" id="IPR027994">
    <property type="entry name" value="WxL_dom"/>
</dbReference>
<dbReference type="AlphaFoldDB" id="A0A417ZIG0"/>
<gene>
    <name evidence="2" type="ORF">DS831_05000</name>
</gene>
<evidence type="ECO:0000313" key="2">
    <source>
        <dbReference type="EMBL" id="RHW51383.1"/>
    </source>
</evidence>
<feature type="domain" description="WxL" evidence="1">
    <location>
        <begin position="93"/>
        <end position="272"/>
    </location>
</feature>
<keyword evidence="3" id="KW-1185">Reference proteome</keyword>
<name>A0A417ZIG0_9LACO</name>
<comment type="caution">
    <text evidence="2">The sequence shown here is derived from an EMBL/GenBank/DDBJ whole genome shotgun (WGS) entry which is preliminary data.</text>
</comment>
<sequence length="275" mass="28505">MQGCLKMIIERVMGGLFVQLKTKITLTASATLLALTPALLATTQQLVQADSSSALSGYSQLTPGNENSYQSASATSSGGQSFTGIGFSDQFLTNPITLAAVPNFDFGYHKKTEGKDSFPLVGGATKRYLVVDDKNGLLAWNVSAQLGDNTANLSSSSTIEGADVSIALGGTTSPAVNPTVQKGTWSSNSISSLTSVVLTDGLSFSGATLTGATLNSTANPVVVFKHVAGSGTPQQAGVLNFNDPNSAWFMYDKTKQPVTSAKYVAPITWTLSVTA</sequence>
<dbReference type="EMBL" id="QOCR01000002">
    <property type="protein sequence ID" value="RHW51383.1"/>
    <property type="molecule type" value="Genomic_DNA"/>
</dbReference>
<dbReference type="OrthoDB" id="10009996at2"/>